<dbReference type="Pfam" id="PF00047">
    <property type="entry name" value="ig"/>
    <property type="match status" value="1"/>
</dbReference>
<keyword evidence="11" id="KW-0325">Glycoprotein</keyword>
<keyword evidence="7" id="KW-0130">Cell adhesion</keyword>
<evidence type="ECO:0000256" key="12">
    <source>
        <dbReference type="ARBA" id="ARBA00023319"/>
    </source>
</evidence>
<dbReference type="Pfam" id="PF13855">
    <property type="entry name" value="LRR_8"/>
    <property type="match status" value="1"/>
</dbReference>
<dbReference type="PROSITE" id="PS50835">
    <property type="entry name" value="IG_LIKE"/>
    <property type="match status" value="1"/>
</dbReference>
<feature type="domain" description="Ig-like" evidence="16">
    <location>
        <begin position="290"/>
        <end position="369"/>
    </location>
</feature>
<dbReference type="InterPro" id="IPR013151">
    <property type="entry name" value="Immunoglobulin_dom"/>
</dbReference>
<keyword evidence="10" id="KW-1015">Disulfide bond</keyword>
<keyword evidence="9 14" id="KW-0472">Membrane</keyword>
<dbReference type="SMART" id="SM00369">
    <property type="entry name" value="LRR_TYP"/>
    <property type="match status" value="6"/>
</dbReference>
<dbReference type="InterPro" id="IPR003591">
    <property type="entry name" value="Leu-rich_rpt_typical-subtyp"/>
</dbReference>
<evidence type="ECO:0000256" key="8">
    <source>
        <dbReference type="ARBA" id="ARBA00022989"/>
    </source>
</evidence>
<sequence length="503" mass="56744">MHRLALGHLVWKWLGKLLFLELFARSNSVSAHGCPAACICASDLLSCVNQNLQQVPAALPSMAASLDLSHNNLSHLHNHWLATLPRLQALRISHNRIERLTARVFHNATLLRHLDLSSNLLVSIKEHFFERLVSLEELLLYNNKLTQVDSRAFVHLSNIQKIYLSRNLIESFSFSYMHNLSNPQLRTLDLSSNYFLTLPIDEVTALPVYIKNGLYLHNNPLTCDCTLYNMFLHWHKRGFSSVLDFQEEHTCLYLGKARAVVKFLNHYNSLENCSLTYGSLPEVHLKASVGTSLLIDCNTTLQEQYTTYLWVSPSYEFLTYPGNNNQSLKIYSNGSLEIRAAQPWDSGIYLCIALNKRLHQNSTYEVNVTVHFPRFEGEPFNTGLTTLLGCVVTLVLVLIYLYLTPCRCFCCCKKSPTPSPPHECSAQSSILSSTPPTTDGPNRKASTTKHVVFLEPIKEVQNGKINMAASDEFHDAKNPKILQLKSDSDSISSVFSDTPFVPS</sequence>
<dbReference type="Gene3D" id="2.60.40.10">
    <property type="entry name" value="Immunoglobulins"/>
    <property type="match status" value="1"/>
</dbReference>
<dbReference type="InterPro" id="IPR001611">
    <property type="entry name" value="Leu-rich_rpt"/>
</dbReference>
<dbReference type="SMART" id="SM00409">
    <property type="entry name" value="IG"/>
    <property type="match status" value="1"/>
</dbReference>
<comment type="caution">
    <text evidence="17">The sequence shown here is derived from an EMBL/GenBank/DDBJ whole genome shotgun (WGS) entry which is preliminary data.</text>
</comment>
<evidence type="ECO:0000256" key="4">
    <source>
        <dbReference type="ARBA" id="ARBA00022692"/>
    </source>
</evidence>
<keyword evidence="18" id="KW-1185">Reference proteome</keyword>
<dbReference type="AlphaFoldDB" id="A0AAV7N7I5"/>
<protein>
    <recommendedName>
        <fullName evidence="16">Ig-like domain-containing protein</fullName>
    </recommendedName>
</protein>
<evidence type="ECO:0000256" key="11">
    <source>
        <dbReference type="ARBA" id="ARBA00023180"/>
    </source>
</evidence>
<dbReference type="EMBL" id="JANPWB010000013">
    <property type="protein sequence ID" value="KAJ1109168.1"/>
    <property type="molecule type" value="Genomic_DNA"/>
</dbReference>
<reference evidence="17" key="1">
    <citation type="journal article" date="2022" name="bioRxiv">
        <title>Sequencing and chromosome-scale assembly of the giantPleurodeles waltlgenome.</title>
        <authorList>
            <person name="Brown T."/>
            <person name="Elewa A."/>
            <person name="Iarovenko S."/>
            <person name="Subramanian E."/>
            <person name="Araus A.J."/>
            <person name="Petzold A."/>
            <person name="Susuki M."/>
            <person name="Suzuki K.-i.T."/>
            <person name="Hayashi T."/>
            <person name="Toyoda A."/>
            <person name="Oliveira C."/>
            <person name="Osipova E."/>
            <person name="Leigh N.D."/>
            <person name="Simon A."/>
            <person name="Yun M.H."/>
        </authorList>
    </citation>
    <scope>NUCLEOTIDE SEQUENCE</scope>
    <source>
        <strain evidence="17">20211129_DDA</strain>
        <tissue evidence="17">Liver</tissue>
    </source>
</reference>
<evidence type="ECO:0000256" key="14">
    <source>
        <dbReference type="SAM" id="Phobius"/>
    </source>
</evidence>
<comment type="subcellular location">
    <subcellularLocation>
        <location evidence="1">Cell membrane</location>
        <topology evidence="1">Single-pass type I membrane protein</topology>
    </subcellularLocation>
</comment>
<feature type="signal peptide" evidence="15">
    <location>
        <begin position="1"/>
        <end position="28"/>
    </location>
</feature>
<feature type="compositionally biased region" description="Polar residues" evidence="13">
    <location>
        <begin position="425"/>
        <end position="445"/>
    </location>
</feature>
<organism evidence="17 18">
    <name type="scientific">Pleurodeles waltl</name>
    <name type="common">Iberian ribbed newt</name>
    <dbReference type="NCBI Taxonomy" id="8319"/>
    <lineage>
        <taxon>Eukaryota</taxon>
        <taxon>Metazoa</taxon>
        <taxon>Chordata</taxon>
        <taxon>Craniata</taxon>
        <taxon>Vertebrata</taxon>
        <taxon>Euteleostomi</taxon>
        <taxon>Amphibia</taxon>
        <taxon>Batrachia</taxon>
        <taxon>Caudata</taxon>
        <taxon>Salamandroidea</taxon>
        <taxon>Salamandridae</taxon>
        <taxon>Pleurodelinae</taxon>
        <taxon>Pleurodeles</taxon>
    </lineage>
</organism>
<evidence type="ECO:0000313" key="17">
    <source>
        <dbReference type="EMBL" id="KAJ1109168.1"/>
    </source>
</evidence>
<keyword evidence="4 14" id="KW-0812">Transmembrane</keyword>
<dbReference type="GO" id="GO:0007155">
    <property type="term" value="P:cell adhesion"/>
    <property type="evidence" value="ECO:0007669"/>
    <property type="project" value="UniProtKB-KW"/>
</dbReference>
<keyword evidence="5 15" id="KW-0732">Signal</keyword>
<dbReference type="Proteomes" id="UP001066276">
    <property type="component" value="Chromosome 9"/>
</dbReference>
<dbReference type="InterPro" id="IPR032675">
    <property type="entry name" value="LRR_dom_sf"/>
</dbReference>
<evidence type="ECO:0000313" key="18">
    <source>
        <dbReference type="Proteomes" id="UP001066276"/>
    </source>
</evidence>
<evidence type="ECO:0000256" key="15">
    <source>
        <dbReference type="SAM" id="SignalP"/>
    </source>
</evidence>
<feature type="chain" id="PRO_5043989557" description="Ig-like domain-containing protein" evidence="15">
    <location>
        <begin position="29"/>
        <end position="503"/>
    </location>
</feature>
<evidence type="ECO:0000259" key="16">
    <source>
        <dbReference type="PROSITE" id="PS50835"/>
    </source>
</evidence>
<keyword evidence="12" id="KW-0393">Immunoglobulin domain</keyword>
<evidence type="ECO:0000256" key="1">
    <source>
        <dbReference type="ARBA" id="ARBA00004251"/>
    </source>
</evidence>
<dbReference type="InterPro" id="IPR003599">
    <property type="entry name" value="Ig_sub"/>
</dbReference>
<evidence type="ECO:0000256" key="10">
    <source>
        <dbReference type="ARBA" id="ARBA00023157"/>
    </source>
</evidence>
<comment type="similarity">
    <text evidence="2">Belongs to the immunoglobulin superfamily. AMIGO family.</text>
</comment>
<dbReference type="InterPro" id="IPR036179">
    <property type="entry name" value="Ig-like_dom_sf"/>
</dbReference>
<evidence type="ECO:0000256" key="2">
    <source>
        <dbReference type="ARBA" id="ARBA00005670"/>
    </source>
</evidence>
<dbReference type="InterPro" id="IPR031283">
    <property type="entry name" value="AMIGO"/>
</dbReference>
<dbReference type="SUPFAM" id="SSF48726">
    <property type="entry name" value="Immunoglobulin"/>
    <property type="match status" value="1"/>
</dbReference>
<dbReference type="GO" id="GO:0005886">
    <property type="term" value="C:plasma membrane"/>
    <property type="evidence" value="ECO:0007669"/>
    <property type="project" value="UniProtKB-SubCell"/>
</dbReference>
<dbReference type="PANTHER" id="PTHR24368">
    <property type="entry name" value="AMPHOTERIN-INDUCED PROTEIN"/>
    <property type="match status" value="1"/>
</dbReference>
<keyword evidence="3" id="KW-0433">Leucine-rich repeat</keyword>
<evidence type="ECO:0000256" key="5">
    <source>
        <dbReference type="ARBA" id="ARBA00022729"/>
    </source>
</evidence>
<evidence type="ECO:0000256" key="3">
    <source>
        <dbReference type="ARBA" id="ARBA00022614"/>
    </source>
</evidence>
<dbReference type="GO" id="GO:0007420">
    <property type="term" value="P:brain development"/>
    <property type="evidence" value="ECO:0007669"/>
    <property type="project" value="TreeGrafter"/>
</dbReference>
<dbReference type="Pfam" id="PF00560">
    <property type="entry name" value="LRR_1"/>
    <property type="match status" value="1"/>
</dbReference>
<accession>A0AAV7N7I5</accession>
<evidence type="ECO:0000256" key="7">
    <source>
        <dbReference type="ARBA" id="ARBA00022889"/>
    </source>
</evidence>
<keyword evidence="8 14" id="KW-1133">Transmembrane helix</keyword>
<dbReference type="Gene3D" id="3.80.10.10">
    <property type="entry name" value="Ribonuclease Inhibitor"/>
    <property type="match status" value="1"/>
</dbReference>
<feature type="transmembrane region" description="Helical" evidence="14">
    <location>
        <begin position="384"/>
        <end position="403"/>
    </location>
</feature>
<gene>
    <name evidence="17" type="ORF">NDU88_006532</name>
</gene>
<dbReference type="SMART" id="SM00082">
    <property type="entry name" value="LRRCT"/>
    <property type="match status" value="1"/>
</dbReference>
<dbReference type="SUPFAM" id="SSF52058">
    <property type="entry name" value="L domain-like"/>
    <property type="match status" value="1"/>
</dbReference>
<dbReference type="InterPro" id="IPR013783">
    <property type="entry name" value="Ig-like_fold"/>
</dbReference>
<evidence type="ECO:0000256" key="6">
    <source>
        <dbReference type="ARBA" id="ARBA00022737"/>
    </source>
</evidence>
<dbReference type="InterPro" id="IPR000483">
    <property type="entry name" value="Cys-rich_flank_reg_C"/>
</dbReference>
<name>A0AAV7N7I5_PLEWA</name>
<keyword evidence="6" id="KW-0677">Repeat</keyword>
<dbReference type="PANTHER" id="PTHR24368:SF62">
    <property type="entry name" value="AMPHOTERIN-INDUCED PROTEIN 3"/>
    <property type="match status" value="1"/>
</dbReference>
<evidence type="ECO:0000256" key="9">
    <source>
        <dbReference type="ARBA" id="ARBA00023136"/>
    </source>
</evidence>
<feature type="region of interest" description="Disordered" evidence="13">
    <location>
        <begin position="423"/>
        <end position="445"/>
    </location>
</feature>
<dbReference type="InterPro" id="IPR007110">
    <property type="entry name" value="Ig-like_dom"/>
</dbReference>
<evidence type="ECO:0000256" key="13">
    <source>
        <dbReference type="SAM" id="MobiDB-lite"/>
    </source>
</evidence>
<proteinExistence type="inferred from homology"/>